<dbReference type="CDD" id="cd17262">
    <property type="entry name" value="RMtype1_S_Aco12261I-TRD2-CR2"/>
    <property type="match status" value="1"/>
</dbReference>
<dbReference type="Pfam" id="PF01420">
    <property type="entry name" value="Methylase_S"/>
    <property type="match status" value="2"/>
</dbReference>
<keyword evidence="2" id="KW-0680">Restriction system</keyword>
<protein>
    <submittedName>
        <fullName evidence="6">Type I restriction enzyme, S subunit</fullName>
    </submittedName>
</protein>
<evidence type="ECO:0000256" key="4">
    <source>
        <dbReference type="SAM" id="MobiDB-lite"/>
    </source>
</evidence>
<evidence type="ECO:0000313" key="7">
    <source>
        <dbReference type="Proteomes" id="UP000199561"/>
    </source>
</evidence>
<dbReference type="RefSeq" id="WP_090670393.1">
    <property type="nucleotide sequence ID" value="NZ_FOUF01000022.1"/>
</dbReference>
<dbReference type="GO" id="GO:0003677">
    <property type="term" value="F:DNA binding"/>
    <property type="evidence" value="ECO:0007669"/>
    <property type="project" value="UniProtKB-KW"/>
</dbReference>
<dbReference type="Proteomes" id="UP000199561">
    <property type="component" value="Unassembled WGS sequence"/>
</dbReference>
<sequence length="572" mass="64751">MTRSLSFVHSRLRVSDLLEQHFDTAFAAPGGIARLRELILTLAMQGKLVEQDPNDPPASELLKEIEKEKASHEGTKTRRKEKLPPVKPEEVPYELPKGWEWVRLGDITDYNGRNNISGDEITPNTWLLDLEDIEKGTSRLLYRATFSERQSKSTKSTFQKGDVLYGKLRPYLDKVIVADSDGVCTTEIVPIVPFHGLNAEFLRWLLKRPAFLAHVNSLIYGVKMPRLGTDDAVMSVHPLPPFPEQHRIVARIDQLMVRCDALEKLRKERAEKRLAVHAAAIKQLLDPSLCAFAPSREENLSTLRAFVPSCDPFAFLDQHFGELYTVKENVAELRKAILQLAVMGRLVPQDPNDPPARELLKEIEKEKASHEGTKTRRKEKLPPVKSEEVPYQLPQGWEWVRFGEITINRDGERVPISKEDREKIKGEYDYYGASGVIDKVNDFIFDKSLLLIGEDGANLINRSTPIAFFAHGKYWVNNHAHVIDAHDYILLLWLEKYINAIDLKPYVTGSAQPKMNQAKMNSIAVALPPLPEQHRIVACIDQLMALCDILDQQIDAATGKQSELLDAVMALV</sequence>
<feature type="region of interest" description="Disordered" evidence="4">
    <location>
        <begin position="365"/>
        <end position="385"/>
    </location>
</feature>
<gene>
    <name evidence="6" type="ORF">SAMN05421880_12210</name>
</gene>
<accession>A0A1I4S159</accession>
<feature type="domain" description="Type I restriction modification DNA specificity" evidence="5">
    <location>
        <begin position="96"/>
        <end position="271"/>
    </location>
</feature>
<dbReference type="GO" id="GO:0009307">
    <property type="term" value="P:DNA restriction-modification system"/>
    <property type="evidence" value="ECO:0007669"/>
    <property type="project" value="UniProtKB-KW"/>
</dbReference>
<dbReference type="SUPFAM" id="SSF116734">
    <property type="entry name" value="DNA methylase specificity domain"/>
    <property type="match status" value="2"/>
</dbReference>
<dbReference type="InterPro" id="IPR051212">
    <property type="entry name" value="Type-I_RE_S_subunit"/>
</dbReference>
<dbReference type="PANTHER" id="PTHR43140">
    <property type="entry name" value="TYPE-1 RESTRICTION ENZYME ECOKI SPECIFICITY PROTEIN"/>
    <property type="match status" value="1"/>
</dbReference>
<dbReference type="InterPro" id="IPR044946">
    <property type="entry name" value="Restrct_endonuc_typeI_TRD_sf"/>
</dbReference>
<dbReference type="STRING" id="52442.SAMN05421880_12210"/>
<feature type="domain" description="Type I restriction modification DNA specificity" evidence="5">
    <location>
        <begin position="394"/>
        <end position="554"/>
    </location>
</feature>
<evidence type="ECO:0000313" key="6">
    <source>
        <dbReference type="EMBL" id="SFM58276.1"/>
    </source>
</evidence>
<evidence type="ECO:0000256" key="1">
    <source>
        <dbReference type="ARBA" id="ARBA00010923"/>
    </source>
</evidence>
<evidence type="ECO:0000256" key="3">
    <source>
        <dbReference type="ARBA" id="ARBA00023125"/>
    </source>
</evidence>
<comment type="similarity">
    <text evidence="1">Belongs to the type-I restriction system S methylase family.</text>
</comment>
<name>A0A1I4S159_9PROT</name>
<dbReference type="InterPro" id="IPR000055">
    <property type="entry name" value="Restrct_endonuc_typeI_TRD"/>
</dbReference>
<evidence type="ECO:0000256" key="2">
    <source>
        <dbReference type="ARBA" id="ARBA00022747"/>
    </source>
</evidence>
<keyword evidence="3" id="KW-0238">DNA-binding</keyword>
<reference evidence="6 7" key="1">
    <citation type="submission" date="2016-10" db="EMBL/GenBank/DDBJ databases">
        <authorList>
            <person name="de Groot N.N."/>
        </authorList>
    </citation>
    <scope>NUCLEOTIDE SEQUENCE [LARGE SCALE GENOMIC DNA]</scope>
    <source>
        <strain evidence="6 7">Nm146</strain>
    </source>
</reference>
<dbReference type="AlphaFoldDB" id="A0A1I4S159"/>
<evidence type="ECO:0000259" key="5">
    <source>
        <dbReference type="Pfam" id="PF01420"/>
    </source>
</evidence>
<dbReference type="Gene3D" id="3.90.220.20">
    <property type="entry name" value="DNA methylase specificity domains"/>
    <property type="match status" value="2"/>
</dbReference>
<dbReference type="PANTHER" id="PTHR43140:SF1">
    <property type="entry name" value="TYPE I RESTRICTION ENZYME ECOKI SPECIFICITY SUBUNIT"/>
    <property type="match status" value="1"/>
</dbReference>
<organism evidence="6 7">
    <name type="scientific">Nitrosomonas nitrosa</name>
    <dbReference type="NCBI Taxonomy" id="52442"/>
    <lineage>
        <taxon>Bacteria</taxon>
        <taxon>Pseudomonadati</taxon>
        <taxon>Pseudomonadota</taxon>
        <taxon>Betaproteobacteria</taxon>
        <taxon>Nitrosomonadales</taxon>
        <taxon>Nitrosomonadaceae</taxon>
        <taxon>Nitrosomonas</taxon>
    </lineage>
</organism>
<dbReference type="EMBL" id="FOUF01000022">
    <property type="protein sequence ID" value="SFM58276.1"/>
    <property type="molecule type" value="Genomic_DNA"/>
</dbReference>
<keyword evidence="7" id="KW-1185">Reference proteome</keyword>
<proteinExistence type="inferred from homology"/>